<dbReference type="HOGENOM" id="CLU_1326664_0_0_1"/>
<proteinExistence type="predicted"/>
<evidence type="ECO:0000313" key="2">
    <source>
        <dbReference type="EMBL" id="KID62410.1"/>
    </source>
</evidence>
<feature type="region of interest" description="Disordered" evidence="1">
    <location>
        <begin position="111"/>
        <end position="151"/>
    </location>
</feature>
<sequence length="207" mass="23081">MDESQQWVAFARSMPSREAEKFKSPCSSSGLHMLQMPKSGHSHLFSGKKAQDGLRSPTSGPQPNPTTSRDKNNKNSPTCLFSRLFNPHDPPPSIYSLDHVRIRPVVAEPYDRLFSQPGNDEQPGPPPSEQLWENVNARRPSRNVPDTRPLRAQQEDAQIASEQFEVNRRAVLASQAGQELPEGMSRDSIPRCTSLEAYRCSSGADRT</sequence>
<dbReference type="VEuPathDB" id="FungiDB:MAN_08414"/>
<name>A0A0B4EJW0_METAF</name>
<dbReference type="OrthoDB" id="4933832at2759"/>
<keyword evidence="3" id="KW-1185">Reference proteome</keyword>
<gene>
    <name evidence="2" type="ORF">MAN_08414</name>
</gene>
<comment type="caution">
    <text evidence="2">The sequence shown here is derived from an EMBL/GenBank/DDBJ whole genome shotgun (WGS) entry which is preliminary data.</text>
</comment>
<evidence type="ECO:0000256" key="1">
    <source>
        <dbReference type="SAM" id="MobiDB-lite"/>
    </source>
</evidence>
<feature type="region of interest" description="Disordered" evidence="1">
    <location>
        <begin position="1"/>
        <end position="96"/>
    </location>
</feature>
<evidence type="ECO:0000313" key="3">
    <source>
        <dbReference type="Proteomes" id="UP000031186"/>
    </source>
</evidence>
<reference evidence="2 3" key="1">
    <citation type="journal article" date="2014" name="Proc. Natl. Acad. Sci. U.S.A.">
        <title>Trajectory and genomic determinants of fungal-pathogen speciation and host adaptation.</title>
        <authorList>
            <person name="Hu X."/>
            <person name="Xiao G."/>
            <person name="Zheng P."/>
            <person name="Shang Y."/>
            <person name="Su Y."/>
            <person name="Zhang X."/>
            <person name="Liu X."/>
            <person name="Zhan S."/>
            <person name="St Leger R.J."/>
            <person name="Wang C."/>
        </authorList>
    </citation>
    <scope>NUCLEOTIDE SEQUENCE [LARGE SCALE GENOMIC DNA]</scope>
    <source>
        <strain evidence="2 3">ARSEF 549</strain>
    </source>
</reference>
<dbReference type="AlphaFoldDB" id="A0A0B4EJW0"/>
<protein>
    <submittedName>
        <fullName evidence="2">Uncharacterized protein</fullName>
    </submittedName>
</protein>
<dbReference type="EMBL" id="AZNF01000012">
    <property type="protein sequence ID" value="KID62410.1"/>
    <property type="molecule type" value="Genomic_DNA"/>
</dbReference>
<feature type="compositionally biased region" description="Polar residues" evidence="1">
    <location>
        <begin position="56"/>
        <end position="67"/>
    </location>
</feature>
<accession>A0A0B4EJW0</accession>
<dbReference type="Proteomes" id="UP000031186">
    <property type="component" value="Unassembled WGS sequence"/>
</dbReference>
<organism evidence="2 3">
    <name type="scientific">Metarhizium anisopliae (strain ARSEF 549)</name>
    <dbReference type="NCBI Taxonomy" id="3151832"/>
    <lineage>
        <taxon>Eukaryota</taxon>
        <taxon>Fungi</taxon>
        <taxon>Dikarya</taxon>
        <taxon>Ascomycota</taxon>
        <taxon>Pezizomycotina</taxon>
        <taxon>Sordariomycetes</taxon>
        <taxon>Hypocreomycetidae</taxon>
        <taxon>Hypocreales</taxon>
        <taxon>Clavicipitaceae</taxon>
        <taxon>Metarhizium</taxon>
    </lineage>
</organism>
<feature type="non-terminal residue" evidence="2">
    <location>
        <position position="1"/>
    </location>
</feature>